<evidence type="ECO:0000259" key="6">
    <source>
        <dbReference type="PROSITE" id="PS50089"/>
    </source>
</evidence>
<dbReference type="OrthoDB" id="1711136at2759"/>
<dbReference type="RefSeq" id="XP_027362631.1">
    <property type="nucleotide sequence ID" value="XM_027506830.1"/>
</dbReference>
<dbReference type="Proteomes" id="UP000694853">
    <property type="component" value="Unplaced"/>
</dbReference>
<dbReference type="GO" id="GO:0008270">
    <property type="term" value="F:zinc ion binding"/>
    <property type="evidence" value="ECO:0007669"/>
    <property type="project" value="UniProtKB-KW"/>
</dbReference>
<evidence type="ECO:0000313" key="8">
    <source>
        <dbReference type="RefSeq" id="XP_027362631.1"/>
    </source>
</evidence>
<feature type="coiled-coil region" evidence="5">
    <location>
        <begin position="258"/>
        <end position="313"/>
    </location>
</feature>
<dbReference type="FunFam" id="3.30.40.10:FF:000239">
    <property type="entry name" value="probable BOI-related E3 ubiquitin-protein ligase 2"/>
    <property type="match status" value="1"/>
</dbReference>
<dbReference type="KEGG" id="aprc:113870237"/>
<dbReference type="AlphaFoldDB" id="A0A8B8M1U0"/>
<dbReference type="Gene3D" id="3.30.40.10">
    <property type="entry name" value="Zinc/RING finger domain, C3HC4 (zinc finger)"/>
    <property type="match status" value="1"/>
</dbReference>
<evidence type="ECO:0000313" key="7">
    <source>
        <dbReference type="Proteomes" id="UP000694853"/>
    </source>
</evidence>
<keyword evidence="5" id="KW-0175">Coiled coil</keyword>
<evidence type="ECO:0000256" key="4">
    <source>
        <dbReference type="PROSITE-ProRule" id="PRU00175"/>
    </source>
</evidence>
<feature type="domain" description="RING-type" evidence="6">
    <location>
        <begin position="346"/>
        <end position="380"/>
    </location>
</feature>
<reference evidence="8" key="2">
    <citation type="submission" date="2025-08" db="UniProtKB">
        <authorList>
            <consortium name="RefSeq"/>
        </authorList>
    </citation>
    <scope>IDENTIFICATION</scope>
    <source>
        <tissue evidence="8">Young leaves</tissue>
    </source>
</reference>
<sequence length="393" mass="44406">MDLSRRLGIRSYAQFGKSPRFPNSQNVLPLWKDLEDHVALYSIQGNWDWVKIKRFLPSPICNSIALIELPVLSNNKGKGHYSCYSLSVKLDTFPPPQKQFKLNSDGSVFQALEKINAKKLLFQNDDYKVGSKGCTNSRKRKIEATGIVPSDRLSFQFHSPPLTQQTGLRLSLDDEQLQRLQLQQLHQQEQKLQQLHHQQNGCNSLSESLALQIKHQLSEIDQFLLVQSQLLRTALAEKRQRHYSELLAAAEESVARRLREKEAEVEKAKRWNAELEARAAQLSAEAQAWQAKVKAQEATAASLKAQLHNAAEERGKMLSCDADRQAEDAESAYVDPERLAMFGPRCRGCGDKMASVVVLPCRHLCICTQCDMHFRACPVCLTLTNSTLRVSLS</sequence>
<protein>
    <submittedName>
        <fullName evidence="8">E3 ubiquitin-protein ligase BOI-like</fullName>
    </submittedName>
</protein>
<keyword evidence="1" id="KW-0479">Metal-binding</keyword>
<name>A0A8B8M1U0_ABRPR</name>
<dbReference type="PANTHER" id="PTHR42647:SF5">
    <property type="entry name" value="SBP (S-RIBONUCLEASE BINDING PROTEIN) FAMILY PROTEIN"/>
    <property type="match status" value="1"/>
</dbReference>
<dbReference type="GeneID" id="113870237"/>
<gene>
    <name evidence="8" type="primary">LOC113870237</name>
</gene>
<dbReference type="PANTHER" id="PTHR42647">
    <property type="entry name" value="SBP (S-RIBONUCLEASE BINDING PROTEIN) FAMILY PROTEIN"/>
    <property type="match status" value="1"/>
</dbReference>
<keyword evidence="3" id="KW-0862">Zinc</keyword>
<keyword evidence="2 4" id="KW-0863">Zinc-finger</keyword>
<reference evidence="7" key="1">
    <citation type="journal article" date="2019" name="Toxins">
        <title>Detection of Abrin-Like and Prepropulchellin-Like Toxin Genes and Transcripts Using Whole Genome Sequencing and Full-Length Transcript Sequencing of Abrus precatorius.</title>
        <authorList>
            <person name="Hovde B.T."/>
            <person name="Daligault H.E."/>
            <person name="Hanschen E.R."/>
            <person name="Kunde Y.A."/>
            <person name="Johnson M.B."/>
            <person name="Starkenburg S.R."/>
            <person name="Johnson S.L."/>
        </authorList>
    </citation>
    <scope>NUCLEOTIDE SEQUENCE [LARGE SCALE GENOMIC DNA]</scope>
</reference>
<dbReference type="InterPro" id="IPR013083">
    <property type="entry name" value="Znf_RING/FYVE/PHD"/>
</dbReference>
<evidence type="ECO:0000256" key="3">
    <source>
        <dbReference type="ARBA" id="ARBA00022833"/>
    </source>
</evidence>
<dbReference type="PROSITE" id="PS50089">
    <property type="entry name" value="ZF_RING_2"/>
    <property type="match status" value="1"/>
</dbReference>
<keyword evidence="7" id="KW-1185">Reference proteome</keyword>
<dbReference type="InterPro" id="IPR001841">
    <property type="entry name" value="Znf_RING"/>
</dbReference>
<dbReference type="Pfam" id="PF13920">
    <property type="entry name" value="zf-C3HC4_3"/>
    <property type="match status" value="1"/>
</dbReference>
<evidence type="ECO:0000256" key="5">
    <source>
        <dbReference type="SAM" id="Coils"/>
    </source>
</evidence>
<evidence type="ECO:0000256" key="2">
    <source>
        <dbReference type="ARBA" id="ARBA00022771"/>
    </source>
</evidence>
<proteinExistence type="predicted"/>
<dbReference type="GO" id="GO:0004842">
    <property type="term" value="F:ubiquitin-protein transferase activity"/>
    <property type="evidence" value="ECO:0007669"/>
    <property type="project" value="TreeGrafter"/>
</dbReference>
<organism evidence="7 8">
    <name type="scientific">Abrus precatorius</name>
    <name type="common">Indian licorice</name>
    <name type="synonym">Glycine abrus</name>
    <dbReference type="NCBI Taxonomy" id="3816"/>
    <lineage>
        <taxon>Eukaryota</taxon>
        <taxon>Viridiplantae</taxon>
        <taxon>Streptophyta</taxon>
        <taxon>Embryophyta</taxon>
        <taxon>Tracheophyta</taxon>
        <taxon>Spermatophyta</taxon>
        <taxon>Magnoliopsida</taxon>
        <taxon>eudicotyledons</taxon>
        <taxon>Gunneridae</taxon>
        <taxon>Pentapetalae</taxon>
        <taxon>rosids</taxon>
        <taxon>fabids</taxon>
        <taxon>Fabales</taxon>
        <taxon>Fabaceae</taxon>
        <taxon>Papilionoideae</taxon>
        <taxon>50 kb inversion clade</taxon>
        <taxon>NPAAA clade</taxon>
        <taxon>indigoferoid/millettioid clade</taxon>
        <taxon>Abreae</taxon>
        <taxon>Abrus</taxon>
    </lineage>
</organism>
<evidence type="ECO:0000256" key="1">
    <source>
        <dbReference type="ARBA" id="ARBA00022723"/>
    </source>
</evidence>
<accession>A0A8B8M1U0</accession>